<keyword evidence="4 12" id="KW-0808">Transferase</keyword>
<evidence type="ECO:0000256" key="11">
    <source>
        <dbReference type="ARBA" id="ARBA00044291"/>
    </source>
</evidence>
<evidence type="ECO:0000256" key="5">
    <source>
        <dbReference type="ARBA" id="ARBA00022692"/>
    </source>
</evidence>
<accession>A0A7G2CHH2</accession>
<dbReference type="EMBL" id="LR877157">
    <property type="protein sequence ID" value="CAD2219300.1"/>
    <property type="molecule type" value="Genomic_DNA"/>
</dbReference>
<keyword evidence="10 12" id="KW-0275">Fatty acid biosynthesis</keyword>
<proteinExistence type="inferred from homology"/>
<dbReference type="Proteomes" id="UP000515908">
    <property type="component" value="Chromosome 13"/>
</dbReference>
<comment type="similarity">
    <text evidence="2 12">Belongs to the ELO family.</text>
</comment>
<dbReference type="GO" id="GO:0034625">
    <property type="term" value="P:fatty acid elongation, monounsaturated fatty acid"/>
    <property type="evidence" value="ECO:0007669"/>
    <property type="project" value="TreeGrafter"/>
</dbReference>
<keyword evidence="8 12" id="KW-0443">Lipid metabolism</keyword>
<evidence type="ECO:0000256" key="10">
    <source>
        <dbReference type="ARBA" id="ARBA00023160"/>
    </source>
</evidence>
<sequence>MDPFSVLDTFRGLTVSQWMSDHLEIPVLVSAAYLYLVLYVPDRIKDDPPRKMKTANIYWNLLLTVFSAVGAYYCVPRQLEMTFAKSYKIQDDNDPNIFHTREGSFYNSVCVWYPDQFYAGRVGFFVCLFILSKIPEMLDTVFLVFKKKPVIFLHWYHHITVMLYCWHSYVYHISAGLIFSSMNYFVHSFMYFYYLLAELGYGRQLRPIAPLITVLQIAQMVVGGFVEVYSLYYIYFTEEGCPGANACNCRLGFLMYASYFFLFSKLFKDKYFGPKKPKKDAIKPKEQ</sequence>
<feature type="transmembrane region" description="Helical" evidence="12">
    <location>
        <begin position="177"/>
        <end position="196"/>
    </location>
</feature>
<organism evidence="13 14">
    <name type="scientific">Angomonas deanei</name>
    <dbReference type="NCBI Taxonomy" id="59799"/>
    <lineage>
        <taxon>Eukaryota</taxon>
        <taxon>Discoba</taxon>
        <taxon>Euglenozoa</taxon>
        <taxon>Kinetoplastea</taxon>
        <taxon>Metakinetoplastina</taxon>
        <taxon>Trypanosomatida</taxon>
        <taxon>Trypanosomatidae</taxon>
        <taxon>Strigomonadinae</taxon>
        <taxon>Angomonas</taxon>
    </lineage>
</organism>
<dbReference type="InterPro" id="IPR030457">
    <property type="entry name" value="ELO_CS"/>
</dbReference>
<feature type="transmembrane region" description="Helical" evidence="12">
    <location>
        <begin position="251"/>
        <end position="267"/>
    </location>
</feature>
<keyword evidence="3 12" id="KW-0444">Lipid biosynthesis</keyword>
<feature type="transmembrane region" description="Helical" evidence="12">
    <location>
        <begin position="122"/>
        <end position="145"/>
    </location>
</feature>
<dbReference type="VEuPathDB" id="TriTrypDB:ADEAN_000680500"/>
<dbReference type="PANTHER" id="PTHR11157">
    <property type="entry name" value="FATTY ACID ACYL TRANSFERASE-RELATED"/>
    <property type="match status" value="1"/>
</dbReference>
<name>A0A7G2CHH2_9TRYP</name>
<protein>
    <recommendedName>
        <fullName evidence="11 12">Elongation of fatty acids protein</fullName>
        <ecNumber evidence="12">2.3.1.-</ecNumber>
    </recommendedName>
</protein>
<dbReference type="AlphaFoldDB" id="A0A7G2CHH2"/>
<comment type="catalytic activity">
    <reaction evidence="12">
        <text>an acyl-CoA + malonyl-CoA + H(+) = a 3-oxoacyl-CoA + CO2 + CoA</text>
        <dbReference type="Rhea" id="RHEA:50252"/>
        <dbReference type="ChEBI" id="CHEBI:15378"/>
        <dbReference type="ChEBI" id="CHEBI:16526"/>
        <dbReference type="ChEBI" id="CHEBI:57287"/>
        <dbReference type="ChEBI" id="CHEBI:57384"/>
        <dbReference type="ChEBI" id="CHEBI:58342"/>
        <dbReference type="ChEBI" id="CHEBI:90726"/>
    </reaction>
    <physiologicalReaction direction="left-to-right" evidence="12">
        <dbReference type="Rhea" id="RHEA:50253"/>
    </physiologicalReaction>
</comment>
<feature type="transmembrane region" description="Helical" evidence="12">
    <location>
        <begin position="208"/>
        <end position="231"/>
    </location>
</feature>
<evidence type="ECO:0000313" key="14">
    <source>
        <dbReference type="Proteomes" id="UP000515908"/>
    </source>
</evidence>
<feature type="transmembrane region" description="Helical" evidence="12">
    <location>
        <begin position="56"/>
        <end position="73"/>
    </location>
</feature>
<evidence type="ECO:0000256" key="6">
    <source>
        <dbReference type="ARBA" id="ARBA00022832"/>
    </source>
</evidence>
<keyword evidence="5 12" id="KW-0812">Transmembrane</keyword>
<dbReference type="GO" id="GO:0042761">
    <property type="term" value="P:very long-chain fatty acid biosynthetic process"/>
    <property type="evidence" value="ECO:0007669"/>
    <property type="project" value="TreeGrafter"/>
</dbReference>
<evidence type="ECO:0000256" key="3">
    <source>
        <dbReference type="ARBA" id="ARBA00022516"/>
    </source>
</evidence>
<dbReference type="EC" id="2.3.1.-" evidence="12"/>
<dbReference type="Pfam" id="PF01151">
    <property type="entry name" value="ELO"/>
    <property type="match status" value="1"/>
</dbReference>
<comment type="subcellular location">
    <subcellularLocation>
        <location evidence="1">Membrane</location>
        <topology evidence="1">Multi-pass membrane protein</topology>
    </subcellularLocation>
</comment>
<dbReference type="PROSITE" id="PS01188">
    <property type="entry name" value="ELO"/>
    <property type="match status" value="1"/>
</dbReference>
<evidence type="ECO:0000313" key="13">
    <source>
        <dbReference type="EMBL" id="CAD2219300.1"/>
    </source>
</evidence>
<evidence type="ECO:0000256" key="8">
    <source>
        <dbReference type="ARBA" id="ARBA00023098"/>
    </source>
</evidence>
<dbReference type="PANTHER" id="PTHR11157:SF17">
    <property type="entry name" value="ELONGATION OF VERY LONG CHAIN FATTY ACIDS PROTEIN 6"/>
    <property type="match status" value="1"/>
</dbReference>
<evidence type="ECO:0000256" key="2">
    <source>
        <dbReference type="ARBA" id="ARBA00007263"/>
    </source>
</evidence>
<gene>
    <name evidence="13" type="ORF">ADEAN_000680500</name>
</gene>
<dbReference type="GO" id="GO:0034626">
    <property type="term" value="P:fatty acid elongation, polyunsaturated fatty acid"/>
    <property type="evidence" value="ECO:0007669"/>
    <property type="project" value="TreeGrafter"/>
</dbReference>
<evidence type="ECO:0000256" key="7">
    <source>
        <dbReference type="ARBA" id="ARBA00022989"/>
    </source>
</evidence>
<reference evidence="13 14" key="1">
    <citation type="submission" date="2020-08" db="EMBL/GenBank/DDBJ databases">
        <authorList>
            <person name="Newling K."/>
            <person name="Davey J."/>
            <person name="Forrester S."/>
        </authorList>
    </citation>
    <scope>NUCLEOTIDE SEQUENCE [LARGE SCALE GENOMIC DNA]</scope>
    <source>
        <strain evidence="14">Crithidia deanei Carvalho (ATCC PRA-265)</strain>
    </source>
</reference>
<keyword evidence="6 12" id="KW-0276">Fatty acid metabolism</keyword>
<dbReference type="GO" id="GO:0030148">
    <property type="term" value="P:sphingolipid biosynthetic process"/>
    <property type="evidence" value="ECO:0007669"/>
    <property type="project" value="TreeGrafter"/>
</dbReference>
<dbReference type="GO" id="GO:0019367">
    <property type="term" value="P:fatty acid elongation, saturated fatty acid"/>
    <property type="evidence" value="ECO:0007669"/>
    <property type="project" value="TreeGrafter"/>
</dbReference>
<keyword evidence="9 12" id="KW-0472">Membrane</keyword>
<evidence type="ECO:0000256" key="1">
    <source>
        <dbReference type="ARBA" id="ARBA00004141"/>
    </source>
</evidence>
<keyword evidence="14" id="KW-1185">Reference proteome</keyword>
<dbReference type="GO" id="GO:0009922">
    <property type="term" value="F:fatty acid elongase activity"/>
    <property type="evidence" value="ECO:0007669"/>
    <property type="project" value="InterPro"/>
</dbReference>
<dbReference type="GO" id="GO:0005789">
    <property type="term" value="C:endoplasmic reticulum membrane"/>
    <property type="evidence" value="ECO:0007669"/>
    <property type="project" value="TreeGrafter"/>
</dbReference>
<feature type="transmembrane region" description="Helical" evidence="12">
    <location>
        <begin position="25"/>
        <end position="44"/>
    </location>
</feature>
<evidence type="ECO:0000256" key="4">
    <source>
        <dbReference type="ARBA" id="ARBA00022679"/>
    </source>
</evidence>
<evidence type="ECO:0000256" key="12">
    <source>
        <dbReference type="RuleBase" id="RU361115"/>
    </source>
</evidence>
<keyword evidence="7 12" id="KW-1133">Transmembrane helix</keyword>
<evidence type="ECO:0000256" key="9">
    <source>
        <dbReference type="ARBA" id="ARBA00023136"/>
    </source>
</evidence>
<dbReference type="InterPro" id="IPR002076">
    <property type="entry name" value="ELO_fam"/>
</dbReference>